<name>A0ABU6XFH7_9FABA</name>
<dbReference type="EMBL" id="JASCZI010211805">
    <property type="protein sequence ID" value="MED6196831.1"/>
    <property type="molecule type" value="Genomic_DNA"/>
</dbReference>
<keyword evidence="1" id="KW-0472">Membrane</keyword>
<feature type="transmembrane region" description="Helical" evidence="1">
    <location>
        <begin position="44"/>
        <end position="67"/>
    </location>
</feature>
<comment type="caution">
    <text evidence="2">The sequence shown here is derived from an EMBL/GenBank/DDBJ whole genome shotgun (WGS) entry which is preliminary data.</text>
</comment>
<dbReference type="Proteomes" id="UP001341840">
    <property type="component" value="Unassembled WGS sequence"/>
</dbReference>
<keyword evidence="1" id="KW-0812">Transmembrane</keyword>
<proteinExistence type="predicted"/>
<evidence type="ECO:0000313" key="2">
    <source>
        <dbReference type="EMBL" id="MED6196831.1"/>
    </source>
</evidence>
<sequence>MLWFVTTYSIAFVLTSRVGRAKTRPWRPPHALSRAAQRLLFDLASVGIPCCSAVFLLLFGPSPAVLLCQRPYHRLRLTMTIPMSPASSPETFARAVTRLLKIEETAAVDLISPSTVQIVPRQRSCSSLQTSSPQLDLRFLSTA</sequence>
<keyword evidence="1" id="KW-1133">Transmembrane helix</keyword>
<protein>
    <submittedName>
        <fullName evidence="2">Uncharacterized protein</fullName>
    </submittedName>
</protein>
<organism evidence="2 3">
    <name type="scientific">Stylosanthes scabra</name>
    <dbReference type="NCBI Taxonomy" id="79078"/>
    <lineage>
        <taxon>Eukaryota</taxon>
        <taxon>Viridiplantae</taxon>
        <taxon>Streptophyta</taxon>
        <taxon>Embryophyta</taxon>
        <taxon>Tracheophyta</taxon>
        <taxon>Spermatophyta</taxon>
        <taxon>Magnoliopsida</taxon>
        <taxon>eudicotyledons</taxon>
        <taxon>Gunneridae</taxon>
        <taxon>Pentapetalae</taxon>
        <taxon>rosids</taxon>
        <taxon>fabids</taxon>
        <taxon>Fabales</taxon>
        <taxon>Fabaceae</taxon>
        <taxon>Papilionoideae</taxon>
        <taxon>50 kb inversion clade</taxon>
        <taxon>dalbergioids sensu lato</taxon>
        <taxon>Dalbergieae</taxon>
        <taxon>Pterocarpus clade</taxon>
        <taxon>Stylosanthes</taxon>
    </lineage>
</organism>
<evidence type="ECO:0000313" key="3">
    <source>
        <dbReference type="Proteomes" id="UP001341840"/>
    </source>
</evidence>
<keyword evidence="3" id="KW-1185">Reference proteome</keyword>
<accession>A0ABU6XFH7</accession>
<reference evidence="2 3" key="1">
    <citation type="journal article" date="2023" name="Plants (Basel)">
        <title>Bridging the Gap: Combining Genomics and Transcriptomics Approaches to Understand Stylosanthes scabra, an Orphan Legume from the Brazilian Caatinga.</title>
        <authorList>
            <person name="Ferreira-Neto J.R.C."/>
            <person name="da Silva M.D."/>
            <person name="Binneck E."/>
            <person name="de Melo N.F."/>
            <person name="da Silva R.H."/>
            <person name="de Melo A.L.T.M."/>
            <person name="Pandolfi V."/>
            <person name="Bustamante F.O."/>
            <person name="Brasileiro-Vidal A.C."/>
            <person name="Benko-Iseppon A.M."/>
        </authorList>
    </citation>
    <scope>NUCLEOTIDE SEQUENCE [LARGE SCALE GENOMIC DNA]</scope>
    <source>
        <tissue evidence="2">Leaves</tissue>
    </source>
</reference>
<evidence type="ECO:0000256" key="1">
    <source>
        <dbReference type="SAM" id="Phobius"/>
    </source>
</evidence>
<gene>
    <name evidence="2" type="ORF">PIB30_051030</name>
</gene>